<organism evidence="2 3">
    <name type="scientific">Ferruginibacter yonginensis</name>
    <dbReference type="NCBI Taxonomy" id="1310416"/>
    <lineage>
        <taxon>Bacteria</taxon>
        <taxon>Pseudomonadati</taxon>
        <taxon>Bacteroidota</taxon>
        <taxon>Chitinophagia</taxon>
        <taxon>Chitinophagales</taxon>
        <taxon>Chitinophagaceae</taxon>
        <taxon>Ferruginibacter</taxon>
    </lineage>
</organism>
<feature type="chain" id="PRO_5046320486" description="Secreted protein" evidence="1">
    <location>
        <begin position="22"/>
        <end position="156"/>
    </location>
</feature>
<evidence type="ECO:0000313" key="3">
    <source>
        <dbReference type="Proteomes" id="UP001595907"/>
    </source>
</evidence>
<keyword evidence="1" id="KW-0732">Signal</keyword>
<reference evidence="3" key="1">
    <citation type="journal article" date="2019" name="Int. J. Syst. Evol. Microbiol.">
        <title>The Global Catalogue of Microorganisms (GCM) 10K type strain sequencing project: providing services to taxonomists for standard genome sequencing and annotation.</title>
        <authorList>
            <consortium name="The Broad Institute Genomics Platform"/>
            <consortium name="The Broad Institute Genome Sequencing Center for Infectious Disease"/>
            <person name="Wu L."/>
            <person name="Ma J."/>
        </authorList>
    </citation>
    <scope>NUCLEOTIDE SEQUENCE [LARGE SCALE GENOMIC DNA]</scope>
    <source>
        <strain evidence="3">CECT 8289</strain>
    </source>
</reference>
<comment type="caution">
    <text evidence="2">The sequence shown here is derived from an EMBL/GenBank/DDBJ whole genome shotgun (WGS) entry which is preliminary data.</text>
</comment>
<gene>
    <name evidence="2" type="ORF">ACFOWM_02825</name>
</gene>
<keyword evidence="3" id="KW-1185">Reference proteome</keyword>
<evidence type="ECO:0000313" key="2">
    <source>
        <dbReference type="EMBL" id="MFC4261800.1"/>
    </source>
</evidence>
<sequence length="156" mass="17227">MKKTMILLLFVALCGVTTVKAQSNIGSQSYKTALGVKFYPGAVSLKHFVDNKNAVEFLGYFWNRGTRITGLYEIHGNFADAGGLRWYIGPGAHVAFYNDRFYRGRSYVGVDGVVGLDYKIKSAPINLSLDWQPSFEFGDGAGFSGNWGGLAIRYVF</sequence>
<accession>A0ABV8QNE2</accession>
<dbReference type="RefSeq" id="WP_379706814.1">
    <property type="nucleotide sequence ID" value="NZ_JBHSCZ010000001.1"/>
</dbReference>
<evidence type="ECO:0000256" key="1">
    <source>
        <dbReference type="SAM" id="SignalP"/>
    </source>
</evidence>
<feature type="signal peptide" evidence="1">
    <location>
        <begin position="1"/>
        <end position="21"/>
    </location>
</feature>
<dbReference type="Proteomes" id="UP001595907">
    <property type="component" value="Unassembled WGS sequence"/>
</dbReference>
<evidence type="ECO:0008006" key="4">
    <source>
        <dbReference type="Google" id="ProtNLM"/>
    </source>
</evidence>
<protein>
    <recommendedName>
        <fullName evidence="4">Secreted protein</fullName>
    </recommendedName>
</protein>
<dbReference type="EMBL" id="JBHSCZ010000001">
    <property type="protein sequence ID" value="MFC4261800.1"/>
    <property type="molecule type" value="Genomic_DNA"/>
</dbReference>
<name>A0ABV8QNE2_9BACT</name>
<proteinExistence type="predicted"/>